<feature type="transmembrane region" description="Helical" evidence="2">
    <location>
        <begin position="6"/>
        <end position="24"/>
    </location>
</feature>
<reference evidence="3 4" key="1">
    <citation type="submission" date="2020-11" db="EMBL/GenBank/DDBJ databases">
        <title>The genome sequence of Novosphingobium sp. 1Y9A.</title>
        <authorList>
            <person name="Liu Y."/>
        </authorList>
    </citation>
    <scope>NUCLEOTIDE SEQUENCE [LARGE SCALE GENOMIC DNA]</scope>
    <source>
        <strain evidence="3 4">1Y9A</strain>
    </source>
</reference>
<dbReference type="NCBIfam" id="TIGR04360">
    <property type="entry name" value="other_trbK"/>
    <property type="match status" value="1"/>
</dbReference>
<sequence length="109" mass="11528">MDTKLFARIGAVAFVAIALTMTALQLREEPVAPPPEIAMTVEPRVDPLPATLRQCAASGEQALAPPLCRAAWVEKRRRFLGQAPSDPDRTMSASAMASASAQSQPGIGE</sequence>
<proteinExistence type="predicted"/>
<accession>A0ABS0HHI4</accession>
<keyword evidence="2" id="KW-1133">Transmembrane helix</keyword>
<keyword evidence="2" id="KW-0472">Membrane</keyword>
<evidence type="ECO:0000256" key="1">
    <source>
        <dbReference type="SAM" id="MobiDB-lite"/>
    </source>
</evidence>
<dbReference type="Proteomes" id="UP000600799">
    <property type="component" value="Unassembled WGS sequence"/>
</dbReference>
<evidence type="ECO:0000256" key="2">
    <source>
        <dbReference type="SAM" id="Phobius"/>
    </source>
</evidence>
<protein>
    <submittedName>
        <fullName evidence="3">Entry exclusion protein TrbK-alt</fullName>
    </submittedName>
</protein>
<dbReference type="RefSeq" id="WP_196276037.1">
    <property type="nucleotide sequence ID" value="NZ_JADQDC010000007.1"/>
</dbReference>
<gene>
    <name evidence="3" type="primary">trbK-alt</name>
    <name evidence="3" type="ORF">I2488_11960</name>
</gene>
<dbReference type="Pfam" id="PF20084">
    <property type="entry name" value="TrbK"/>
    <property type="match status" value="1"/>
</dbReference>
<evidence type="ECO:0000313" key="3">
    <source>
        <dbReference type="EMBL" id="MBF9151720.1"/>
    </source>
</evidence>
<keyword evidence="4" id="KW-1185">Reference proteome</keyword>
<organism evidence="3 4">
    <name type="scientific">Novosphingobium jiangmenense</name>
    <dbReference type="NCBI Taxonomy" id="2791981"/>
    <lineage>
        <taxon>Bacteria</taxon>
        <taxon>Pseudomonadati</taxon>
        <taxon>Pseudomonadota</taxon>
        <taxon>Alphaproteobacteria</taxon>
        <taxon>Sphingomonadales</taxon>
        <taxon>Sphingomonadaceae</taxon>
        <taxon>Novosphingobium</taxon>
    </lineage>
</organism>
<dbReference type="InterPro" id="IPR027587">
    <property type="entry name" value="TrbK"/>
</dbReference>
<dbReference type="EMBL" id="JADQDC010000007">
    <property type="protein sequence ID" value="MBF9151720.1"/>
    <property type="molecule type" value="Genomic_DNA"/>
</dbReference>
<name>A0ABS0HHI4_9SPHN</name>
<evidence type="ECO:0000313" key="4">
    <source>
        <dbReference type="Proteomes" id="UP000600799"/>
    </source>
</evidence>
<keyword evidence="2" id="KW-0812">Transmembrane</keyword>
<comment type="caution">
    <text evidence="3">The sequence shown here is derived from an EMBL/GenBank/DDBJ whole genome shotgun (WGS) entry which is preliminary data.</text>
</comment>
<feature type="region of interest" description="Disordered" evidence="1">
    <location>
        <begin position="79"/>
        <end position="109"/>
    </location>
</feature>
<feature type="compositionally biased region" description="Low complexity" evidence="1">
    <location>
        <begin position="91"/>
        <end position="109"/>
    </location>
</feature>